<name>A0ACB6ZG86_THEGA</name>
<evidence type="ECO:0000313" key="1">
    <source>
        <dbReference type="EMBL" id="KAF9648666.1"/>
    </source>
</evidence>
<protein>
    <submittedName>
        <fullName evidence="1">Uncharacterized protein</fullName>
    </submittedName>
</protein>
<dbReference type="Proteomes" id="UP000886501">
    <property type="component" value="Unassembled WGS sequence"/>
</dbReference>
<dbReference type="EMBL" id="MU118009">
    <property type="protein sequence ID" value="KAF9648666.1"/>
    <property type="molecule type" value="Genomic_DNA"/>
</dbReference>
<reference evidence="1" key="1">
    <citation type="submission" date="2019-10" db="EMBL/GenBank/DDBJ databases">
        <authorList>
            <consortium name="DOE Joint Genome Institute"/>
            <person name="Kuo A."/>
            <person name="Miyauchi S."/>
            <person name="Kiss E."/>
            <person name="Drula E."/>
            <person name="Kohler A."/>
            <person name="Sanchez-Garcia M."/>
            <person name="Andreopoulos B."/>
            <person name="Barry K.W."/>
            <person name="Bonito G."/>
            <person name="Buee M."/>
            <person name="Carver A."/>
            <person name="Chen C."/>
            <person name="Cichocki N."/>
            <person name="Clum A."/>
            <person name="Culley D."/>
            <person name="Crous P.W."/>
            <person name="Fauchery L."/>
            <person name="Girlanda M."/>
            <person name="Hayes R."/>
            <person name="Keri Z."/>
            <person name="Labutti K."/>
            <person name="Lipzen A."/>
            <person name="Lombard V."/>
            <person name="Magnuson J."/>
            <person name="Maillard F."/>
            <person name="Morin E."/>
            <person name="Murat C."/>
            <person name="Nolan M."/>
            <person name="Ohm R."/>
            <person name="Pangilinan J."/>
            <person name="Pereira M."/>
            <person name="Perotto S."/>
            <person name="Peter M."/>
            <person name="Riley R."/>
            <person name="Sitrit Y."/>
            <person name="Stielow B."/>
            <person name="Szollosi G."/>
            <person name="Zifcakova L."/>
            <person name="Stursova M."/>
            <person name="Spatafora J.W."/>
            <person name="Tedersoo L."/>
            <person name="Vaario L.-M."/>
            <person name="Yamada A."/>
            <person name="Yan M."/>
            <person name="Wang P."/>
            <person name="Xu J."/>
            <person name="Bruns T."/>
            <person name="Baldrian P."/>
            <person name="Vilgalys R."/>
            <person name="Henrissat B."/>
            <person name="Grigoriev I.V."/>
            <person name="Hibbett D."/>
            <person name="Nagy L.G."/>
            <person name="Martin F.M."/>
        </authorList>
    </citation>
    <scope>NUCLEOTIDE SEQUENCE</scope>
    <source>
        <strain evidence="1">P2</strain>
    </source>
</reference>
<gene>
    <name evidence="1" type="ORF">BDM02DRAFT_3128871</name>
</gene>
<organism evidence="1 2">
    <name type="scientific">Thelephora ganbajun</name>
    <name type="common">Ganba fungus</name>
    <dbReference type="NCBI Taxonomy" id="370292"/>
    <lineage>
        <taxon>Eukaryota</taxon>
        <taxon>Fungi</taxon>
        <taxon>Dikarya</taxon>
        <taxon>Basidiomycota</taxon>
        <taxon>Agaricomycotina</taxon>
        <taxon>Agaricomycetes</taxon>
        <taxon>Thelephorales</taxon>
        <taxon>Thelephoraceae</taxon>
        <taxon>Thelephora</taxon>
    </lineage>
</organism>
<reference evidence="1" key="2">
    <citation type="journal article" date="2020" name="Nat. Commun.">
        <title>Large-scale genome sequencing of mycorrhizal fungi provides insights into the early evolution of symbiotic traits.</title>
        <authorList>
            <person name="Miyauchi S."/>
            <person name="Kiss E."/>
            <person name="Kuo A."/>
            <person name="Drula E."/>
            <person name="Kohler A."/>
            <person name="Sanchez-Garcia M."/>
            <person name="Morin E."/>
            <person name="Andreopoulos B."/>
            <person name="Barry K.W."/>
            <person name="Bonito G."/>
            <person name="Buee M."/>
            <person name="Carver A."/>
            <person name="Chen C."/>
            <person name="Cichocki N."/>
            <person name="Clum A."/>
            <person name="Culley D."/>
            <person name="Crous P.W."/>
            <person name="Fauchery L."/>
            <person name="Girlanda M."/>
            <person name="Hayes R.D."/>
            <person name="Keri Z."/>
            <person name="LaButti K."/>
            <person name="Lipzen A."/>
            <person name="Lombard V."/>
            <person name="Magnuson J."/>
            <person name="Maillard F."/>
            <person name="Murat C."/>
            <person name="Nolan M."/>
            <person name="Ohm R.A."/>
            <person name="Pangilinan J."/>
            <person name="Pereira M.F."/>
            <person name="Perotto S."/>
            <person name="Peter M."/>
            <person name="Pfister S."/>
            <person name="Riley R."/>
            <person name="Sitrit Y."/>
            <person name="Stielow J.B."/>
            <person name="Szollosi G."/>
            <person name="Zifcakova L."/>
            <person name="Stursova M."/>
            <person name="Spatafora J.W."/>
            <person name="Tedersoo L."/>
            <person name="Vaario L.M."/>
            <person name="Yamada A."/>
            <person name="Yan M."/>
            <person name="Wang P."/>
            <person name="Xu J."/>
            <person name="Bruns T."/>
            <person name="Baldrian P."/>
            <person name="Vilgalys R."/>
            <person name="Dunand C."/>
            <person name="Henrissat B."/>
            <person name="Grigoriev I.V."/>
            <person name="Hibbett D."/>
            <person name="Nagy L.G."/>
            <person name="Martin F.M."/>
        </authorList>
    </citation>
    <scope>NUCLEOTIDE SEQUENCE</scope>
    <source>
        <strain evidence="1">P2</strain>
    </source>
</reference>
<proteinExistence type="predicted"/>
<keyword evidence="2" id="KW-1185">Reference proteome</keyword>
<evidence type="ECO:0000313" key="2">
    <source>
        <dbReference type="Proteomes" id="UP000886501"/>
    </source>
</evidence>
<sequence length="192" mass="20806">MSLLGPCMLEFCFSPETEWVLTSHTRILVVLLASPFHKRRFLKVASRKALEWTAPSEYLSVEDLLWMGGEGVVAPMDSDEAAALGLRPDFQDLIEVERDGNCDDGRKTEGEASLEDGTVPLFTREGDGRVNGERVRGEPTGGTWLNVREGRGETAGNACLKACVEDREGRESESTANGDRFGVGVAVTTGVG</sequence>
<comment type="caution">
    <text evidence="1">The sequence shown here is derived from an EMBL/GenBank/DDBJ whole genome shotgun (WGS) entry which is preliminary data.</text>
</comment>
<accession>A0ACB6ZG86</accession>